<dbReference type="AlphaFoldDB" id="A0A238JM70"/>
<dbReference type="Proteomes" id="UP000202922">
    <property type="component" value="Unassembled WGS sequence"/>
</dbReference>
<evidence type="ECO:0000256" key="6">
    <source>
        <dbReference type="ARBA" id="ARBA00023136"/>
    </source>
</evidence>
<evidence type="ECO:0000256" key="7">
    <source>
        <dbReference type="ARBA" id="ARBA00024033"/>
    </source>
</evidence>
<name>A0A238JM70_9RHOB</name>
<keyword evidence="5 8" id="KW-1133">Transmembrane helix</keyword>
<evidence type="ECO:0000256" key="1">
    <source>
        <dbReference type="ARBA" id="ARBA00004651"/>
    </source>
</evidence>
<feature type="transmembrane region" description="Helical" evidence="8">
    <location>
        <begin position="323"/>
        <end position="348"/>
    </location>
</feature>
<feature type="transmembrane region" description="Helical" evidence="8">
    <location>
        <begin position="183"/>
        <end position="209"/>
    </location>
</feature>
<dbReference type="EMBL" id="FXYE01000001">
    <property type="protein sequence ID" value="SMX31778.1"/>
    <property type="molecule type" value="Genomic_DNA"/>
</dbReference>
<dbReference type="OrthoDB" id="7865847at2"/>
<feature type="transmembrane region" description="Helical" evidence="8">
    <location>
        <begin position="360"/>
        <end position="380"/>
    </location>
</feature>
<keyword evidence="4 8" id="KW-0812">Transmembrane</keyword>
<dbReference type="Pfam" id="PF09594">
    <property type="entry name" value="GT87"/>
    <property type="match status" value="1"/>
</dbReference>
<dbReference type="GO" id="GO:0005886">
    <property type="term" value="C:plasma membrane"/>
    <property type="evidence" value="ECO:0007669"/>
    <property type="project" value="UniProtKB-SubCell"/>
</dbReference>
<evidence type="ECO:0000256" key="4">
    <source>
        <dbReference type="ARBA" id="ARBA00022692"/>
    </source>
</evidence>
<sequence length="426" mass="46490">MQKQIDMKVVVGLICLAAWCAMEITTLWNVVPPDLAALYFAGKFFANGQTDLIYAAPEGFFGGTPPQWVDPIAASGLGDQVVFPYIYPPLWAAVLAPLSNAMAPHAFFNLFALIEIPMIAASSILAWRLVRRFTMPFWAWLLVSVGLLATSAISAAAIVQLQPQIIVVFLTLLAFERYQSKQWVLAGVLLGVAAMFKLTPAGLALIFLLNRQWRSFAGFVITCAVIAILGLVVVGVDLHLEFLNAIDGVKSVMFITPINFSMQTSVYAALAALGLTPPADLTGHNTLLFGVPTVVSVTTKVMFAVALVWLIRVTAQETSERRLPVQLFCLTLLISLFGPLSWAHYFLVQLVMLPALVGFLAKRAGVILLLITAFVTSEVVYVMLTETFSNDLFIVVPMSCFLLLLFVAVVTKRPRHDEIKQAGVPT</sequence>
<comment type="similarity">
    <text evidence="7">Belongs to the glycosyltransferase 87 family.</text>
</comment>
<reference evidence="10" key="1">
    <citation type="submission" date="2017-05" db="EMBL/GenBank/DDBJ databases">
        <authorList>
            <person name="Rodrigo-Torres L."/>
            <person name="Arahal R. D."/>
            <person name="Lucena T."/>
        </authorList>
    </citation>
    <scope>NUCLEOTIDE SEQUENCE [LARGE SCALE GENOMIC DNA]</scope>
    <source>
        <strain evidence="10">CECT 8621</strain>
    </source>
</reference>
<dbReference type="RefSeq" id="WP_141137812.1">
    <property type="nucleotide sequence ID" value="NZ_FXYE01000001.1"/>
</dbReference>
<feature type="transmembrane region" description="Helical" evidence="8">
    <location>
        <begin position="9"/>
        <end position="31"/>
    </location>
</feature>
<dbReference type="InterPro" id="IPR018584">
    <property type="entry name" value="GT87"/>
</dbReference>
<evidence type="ECO:0000256" key="3">
    <source>
        <dbReference type="ARBA" id="ARBA00022679"/>
    </source>
</evidence>
<protein>
    <recommendedName>
        <fullName evidence="11">DUF2029 domain-containing protein</fullName>
    </recommendedName>
</protein>
<evidence type="ECO:0000256" key="2">
    <source>
        <dbReference type="ARBA" id="ARBA00022475"/>
    </source>
</evidence>
<keyword evidence="6 8" id="KW-0472">Membrane</keyword>
<evidence type="ECO:0008006" key="11">
    <source>
        <dbReference type="Google" id="ProtNLM"/>
    </source>
</evidence>
<proteinExistence type="inferred from homology"/>
<feature type="transmembrane region" description="Helical" evidence="8">
    <location>
        <begin position="287"/>
        <end position="311"/>
    </location>
</feature>
<feature type="transmembrane region" description="Helical" evidence="8">
    <location>
        <begin position="106"/>
        <end position="130"/>
    </location>
</feature>
<gene>
    <name evidence="9" type="ORF">COL8621_00603</name>
</gene>
<evidence type="ECO:0000313" key="9">
    <source>
        <dbReference type="EMBL" id="SMX31778.1"/>
    </source>
</evidence>
<evidence type="ECO:0000256" key="5">
    <source>
        <dbReference type="ARBA" id="ARBA00022989"/>
    </source>
</evidence>
<accession>A0A238JM70</accession>
<feature type="transmembrane region" description="Helical" evidence="8">
    <location>
        <begin position="137"/>
        <end position="163"/>
    </location>
</feature>
<feature type="transmembrane region" description="Helical" evidence="8">
    <location>
        <begin position="392"/>
        <end position="411"/>
    </location>
</feature>
<keyword evidence="2" id="KW-1003">Cell membrane</keyword>
<feature type="transmembrane region" description="Helical" evidence="8">
    <location>
        <begin position="252"/>
        <end position="275"/>
    </location>
</feature>
<evidence type="ECO:0000313" key="10">
    <source>
        <dbReference type="Proteomes" id="UP000202922"/>
    </source>
</evidence>
<dbReference type="GO" id="GO:0016758">
    <property type="term" value="F:hexosyltransferase activity"/>
    <property type="evidence" value="ECO:0007669"/>
    <property type="project" value="InterPro"/>
</dbReference>
<keyword evidence="10" id="KW-1185">Reference proteome</keyword>
<feature type="transmembrane region" description="Helical" evidence="8">
    <location>
        <begin position="216"/>
        <end position="240"/>
    </location>
</feature>
<comment type="subcellular location">
    <subcellularLocation>
        <location evidence="1">Cell membrane</location>
        <topology evidence="1">Multi-pass membrane protein</topology>
    </subcellularLocation>
</comment>
<evidence type="ECO:0000256" key="8">
    <source>
        <dbReference type="SAM" id="Phobius"/>
    </source>
</evidence>
<organism evidence="9 10">
    <name type="scientific">Actibacterium lipolyticum</name>
    <dbReference type="NCBI Taxonomy" id="1524263"/>
    <lineage>
        <taxon>Bacteria</taxon>
        <taxon>Pseudomonadati</taxon>
        <taxon>Pseudomonadota</taxon>
        <taxon>Alphaproteobacteria</taxon>
        <taxon>Rhodobacterales</taxon>
        <taxon>Roseobacteraceae</taxon>
        <taxon>Actibacterium</taxon>
    </lineage>
</organism>
<keyword evidence="3" id="KW-0808">Transferase</keyword>